<accession>A0AAD9GLB5</accession>
<name>A0AAD9GLB5_BABDI</name>
<organism evidence="3 4">
    <name type="scientific">Babesia divergens</name>
    <dbReference type="NCBI Taxonomy" id="32595"/>
    <lineage>
        <taxon>Eukaryota</taxon>
        <taxon>Sar</taxon>
        <taxon>Alveolata</taxon>
        <taxon>Apicomplexa</taxon>
        <taxon>Aconoidasida</taxon>
        <taxon>Piroplasmida</taxon>
        <taxon>Babesiidae</taxon>
        <taxon>Babesia</taxon>
    </lineage>
</organism>
<evidence type="ECO:0000256" key="2">
    <source>
        <dbReference type="SAM" id="SignalP"/>
    </source>
</evidence>
<evidence type="ECO:0000313" key="3">
    <source>
        <dbReference type="EMBL" id="KAK1940323.1"/>
    </source>
</evidence>
<dbReference type="AlphaFoldDB" id="A0AAD9GLB5"/>
<proteinExistence type="predicted"/>
<reference evidence="3" key="2">
    <citation type="submission" date="2021-05" db="EMBL/GenBank/DDBJ databases">
        <authorList>
            <person name="Pain A."/>
        </authorList>
    </citation>
    <scope>NUCLEOTIDE SEQUENCE</scope>
    <source>
        <strain evidence="3">1802A</strain>
    </source>
</reference>
<sequence>MYRPKLSVTLIVIATTLSISIRVTESYRQAAAKQNPVASRVYMSRKAAHNLNEPKPTRTPRRSKKKAPKVTESSLGKDDISQESLTSGPISQDVINGGSNVTVNQGQHSDLSLLTTDSSNISDTVRCDLNDIVDVDVPMDERAVPERRPSIHERLLEGRGFQLHIPPIANFKPVMRKAFTRPDTYAQLSVDGSQNAEAEGEGDYVDGPLCLYDMVKQGQIPDFRHSVEGTNLNPGESEMFTWRLERPPDVFIINWSGVAHVGYRDGVIIAARALLTITQDQPREIRDILQMIAEEGKLPIWLSTRSRYAQPFIDKAADWIPALYFFINNCNDQDILAQDHRIQALADTKARPIDIIKHITNRGDPNSLIDMGKQQRDDMAIGPFEMSDWKTDNSRYSTMESTYDQILKRLEVDEENLERIYQSALDQLYEDQNAWLDAVLYRTKCDHLDDTQRQNHEAFNCAVVSTIKHHLEVFELPVYLVSDVKTTSMIHRELEALGIRLKDIRHLRGRECGSVEENVHELLRELDLDHRVPVHYFDDRLRHLENVTNYEGLDHVRTYFVDWGRSTFNEKLGALYSDRWVDLPCKTNYLQYEIC</sequence>
<evidence type="ECO:0000313" key="4">
    <source>
        <dbReference type="Proteomes" id="UP001195914"/>
    </source>
</evidence>
<keyword evidence="2" id="KW-0732">Signal</keyword>
<feature type="chain" id="PRO_5042032264" evidence="2">
    <location>
        <begin position="27"/>
        <end position="595"/>
    </location>
</feature>
<feature type="signal peptide" evidence="2">
    <location>
        <begin position="1"/>
        <end position="26"/>
    </location>
</feature>
<protein>
    <submittedName>
        <fullName evidence="3">Uncharacterized protein</fullName>
    </submittedName>
</protein>
<reference evidence="3" key="1">
    <citation type="journal article" date="2014" name="Nucleic Acids Res.">
        <title>The evolutionary dynamics of variant antigen genes in Babesia reveal a history of genomic innovation underlying host-parasite interaction.</title>
        <authorList>
            <person name="Jackson A.P."/>
            <person name="Otto T.D."/>
            <person name="Darby A."/>
            <person name="Ramaprasad A."/>
            <person name="Xia D."/>
            <person name="Echaide I.E."/>
            <person name="Farber M."/>
            <person name="Gahlot S."/>
            <person name="Gamble J."/>
            <person name="Gupta D."/>
            <person name="Gupta Y."/>
            <person name="Jackson L."/>
            <person name="Malandrin L."/>
            <person name="Malas T.B."/>
            <person name="Moussa E."/>
            <person name="Nair M."/>
            <person name="Reid A.J."/>
            <person name="Sanders M."/>
            <person name="Sharma J."/>
            <person name="Tracey A."/>
            <person name="Quail M.A."/>
            <person name="Weir W."/>
            <person name="Wastling J.M."/>
            <person name="Hall N."/>
            <person name="Willadsen P."/>
            <person name="Lingelbach K."/>
            <person name="Shiels B."/>
            <person name="Tait A."/>
            <person name="Berriman M."/>
            <person name="Allred D.R."/>
            <person name="Pain A."/>
        </authorList>
    </citation>
    <scope>NUCLEOTIDE SEQUENCE</scope>
    <source>
        <strain evidence="3">1802A</strain>
    </source>
</reference>
<dbReference type="Proteomes" id="UP001195914">
    <property type="component" value="Unassembled WGS sequence"/>
</dbReference>
<feature type="compositionally biased region" description="Polar residues" evidence="1">
    <location>
        <begin position="82"/>
        <end position="101"/>
    </location>
</feature>
<comment type="caution">
    <text evidence="3">The sequence shown here is derived from an EMBL/GenBank/DDBJ whole genome shotgun (WGS) entry which is preliminary data.</text>
</comment>
<feature type="compositionally biased region" description="Basic residues" evidence="1">
    <location>
        <begin position="58"/>
        <end position="68"/>
    </location>
</feature>
<feature type="region of interest" description="Disordered" evidence="1">
    <location>
        <begin position="45"/>
        <end position="101"/>
    </location>
</feature>
<keyword evidence="4" id="KW-1185">Reference proteome</keyword>
<evidence type="ECO:0000256" key="1">
    <source>
        <dbReference type="SAM" id="MobiDB-lite"/>
    </source>
</evidence>
<gene>
    <name evidence="3" type="ORF">X943_002335</name>
</gene>
<dbReference type="EMBL" id="JAHBMH010000003">
    <property type="protein sequence ID" value="KAK1940323.1"/>
    <property type="molecule type" value="Genomic_DNA"/>
</dbReference>